<dbReference type="Proteomes" id="UP000437736">
    <property type="component" value="Unassembled WGS sequence"/>
</dbReference>
<evidence type="ECO:0000313" key="3">
    <source>
        <dbReference type="Proteomes" id="UP000437736"/>
    </source>
</evidence>
<accession>A0ABW9QUS0</accession>
<gene>
    <name evidence="2" type="ORF">GHK86_12000</name>
</gene>
<dbReference type="InterPro" id="IPR011659">
    <property type="entry name" value="WD40"/>
</dbReference>
<dbReference type="SUPFAM" id="SSF82171">
    <property type="entry name" value="DPP6 N-terminal domain-like"/>
    <property type="match status" value="1"/>
</dbReference>
<dbReference type="EMBL" id="WJHE01000595">
    <property type="protein sequence ID" value="MST33438.1"/>
    <property type="molecule type" value="Genomic_DNA"/>
</dbReference>
<evidence type="ECO:0000256" key="1">
    <source>
        <dbReference type="ARBA" id="ARBA00009820"/>
    </source>
</evidence>
<evidence type="ECO:0000313" key="2">
    <source>
        <dbReference type="EMBL" id="MST33438.1"/>
    </source>
</evidence>
<comment type="caution">
    <text evidence="2">The sequence shown here is derived from an EMBL/GenBank/DDBJ whole genome shotgun (WGS) entry which is preliminary data.</text>
</comment>
<name>A0ABW9QUS0_9ACTN</name>
<dbReference type="InterPro" id="IPR011042">
    <property type="entry name" value="6-blade_b-propeller_TolB-like"/>
</dbReference>
<comment type="similarity">
    <text evidence="1">Belongs to the TolB family.</text>
</comment>
<sequence>MPAKRDFAPEDVWRLRTVADPRLSPDGRLVAYVVSEPDRERDGPATTVWVAPVDGSAPARRFSAGPDDGAPRWSPDGRSLAFVADRGHGPQLHLAPLDGGEPAVLTDVPHGVSQPVWSPDGRRLAYVARTGEWKAPEERSAVERNAPRVVTGLHHRFDGIGYLDERRSHLFVVRVDGGEAVQVTDGDWDDGDPEWSPDGRRLAFVSDRSASRHDEVHRDVWVLTVAASGRPGTPRRLTRGRGTASAPRWSPDGSTIAYLGHEVEDGNSAANAHLLVVDTARPSAPRSLSEPLDRTVWGVLRAPGAAHAWDRDGRSVVFVAADGGSLALYRATLDGSRPALVVGGDRQVVALDAAGGAIAFAAQWVSEPMEVYACGADGRRERRVSEANAELRRDVRFAPAR</sequence>
<evidence type="ECO:0008006" key="4">
    <source>
        <dbReference type="Google" id="ProtNLM"/>
    </source>
</evidence>
<keyword evidence="3" id="KW-1185">Reference proteome</keyword>
<dbReference type="Pfam" id="PF07676">
    <property type="entry name" value="PD40"/>
    <property type="match status" value="4"/>
</dbReference>
<reference evidence="2 3" key="1">
    <citation type="submission" date="2019-11" db="EMBL/GenBank/DDBJ databases">
        <title>Acidiferrimicrobium australis gen. nov., sp. nov., an acidophilic and obligately heterotrophic, member of the Actinobacteria that catalyses dissimilatory oxido- reduction of iron isolated from metal-rich acidic water in Chile.</title>
        <authorList>
            <person name="Gonzalez D."/>
            <person name="Huber K."/>
            <person name="Hedrich S."/>
            <person name="Rojas-Villalobos C."/>
            <person name="Quatrini R."/>
            <person name="Dinamarca M.A."/>
            <person name="Schwarz A."/>
            <person name="Canales C."/>
            <person name="Nancucheo I."/>
        </authorList>
    </citation>
    <scope>NUCLEOTIDE SEQUENCE [LARGE SCALE GENOMIC DNA]</scope>
    <source>
        <strain evidence="2 3">USS-CCA1</strain>
    </source>
</reference>
<protein>
    <recommendedName>
        <fullName evidence="4">S9 family peptidase</fullName>
    </recommendedName>
</protein>
<dbReference type="PANTHER" id="PTHR36842:SF1">
    <property type="entry name" value="PROTEIN TOLB"/>
    <property type="match status" value="1"/>
</dbReference>
<feature type="non-terminal residue" evidence="2">
    <location>
        <position position="401"/>
    </location>
</feature>
<proteinExistence type="inferred from homology"/>
<dbReference type="Gene3D" id="2.120.10.30">
    <property type="entry name" value="TolB, C-terminal domain"/>
    <property type="match status" value="3"/>
</dbReference>
<dbReference type="PANTHER" id="PTHR36842">
    <property type="entry name" value="PROTEIN TOLB HOMOLOG"/>
    <property type="match status" value="1"/>
</dbReference>
<organism evidence="2 3">
    <name type="scientific">Acidiferrimicrobium australe</name>
    <dbReference type="NCBI Taxonomy" id="2664430"/>
    <lineage>
        <taxon>Bacteria</taxon>
        <taxon>Bacillati</taxon>
        <taxon>Actinomycetota</taxon>
        <taxon>Acidimicrobiia</taxon>
        <taxon>Acidimicrobiales</taxon>
        <taxon>Acidimicrobiaceae</taxon>
        <taxon>Acidiferrimicrobium</taxon>
    </lineage>
</organism>